<dbReference type="InterPro" id="IPR050266">
    <property type="entry name" value="AB_hydrolase_sf"/>
</dbReference>
<dbReference type="PANTHER" id="PTHR43798">
    <property type="entry name" value="MONOACYLGLYCEROL LIPASE"/>
    <property type="match status" value="1"/>
</dbReference>
<accession>A0A7I9VR85</accession>
<evidence type="ECO:0000313" key="3">
    <source>
        <dbReference type="EMBL" id="GEJ58861.1"/>
    </source>
</evidence>
<name>A0A7I9VR85_9BACT</name>
<organism evidence="3 4">
    <name type="scientific">Anaeromyxobacter diazotrophicus</name>
    <dbReference type="NCBI Taxonomy" id="2590199"/>
    <lineage>
        <taxon>Bacteria</taxon>
        <taxon>Pseudomonadati</taxon>
        <taxon>Myxococcota</taxon>
        <taxon>Myxococcia</taxon>
        <taxon>Myxococcales</taxon>
        <taxon>Cystobacterineae</taxon>
        <taxon>Anaeromyxobacteraceae</taxon>
        <taxon>Anaeromyxobacter</taxon>
    </lineage>
</organism>
<dbReference type="GO" id="GO:0046464">
    <property type="term" value="P:acylglycerol catabolic process"/>
    <property type="evidence" value="ECO:0007669"/>
    <property type="project" value="TreeGrafter"/>
</dbReference>
<evidence type="ECO:0000256" key="1">
    <source>
        <dbReference type="SAM" id="SignalP"/>
    </source>
</evidence>
<dbReference type="PRINTS" id="PR00111">
    <property type="entry name" value="ABHYDROLASE"/>
</dbReference>
<dbReference type="SUPFAM" id="SSF53474">
    <property type="entry name" value="alpha/beta-Hydrolases"/>
    <property type="match status" value="1"/>
</dbReference>
<dbReference type="Proteomes" id="UP000503640">
    <property type="component" value="Unassembled WGS sequence"/>
</dbReference>
<dbReference type="GO" id="GO:0016020">
    <property type="term" value="C:membrane"/>
    <property type="evidence" value="ECO:0007669"/>
    <property type="project" value="TreeGrafter"/>
</dbReference>
<feature type="signal peptide" evidence="1">
    <location>
        <begin position="1"/>
        <end position="21"/>
    </location>
</feature>
<dbReference type="Pfam" id="PF00561">
    <property type="entry name" value="Abhydrolase_1"/>
    <property type="match status" value="1"/>
</dbReference>
<proteinExistence type="predicted"/>
<dbReference type="Gene3D" id="3.40.50.1820">
    <property type="entry name" value="alpha/beta hydrolase"/>
    <property type="match status" value="1"/>
</dbReference>
<sequence>MKGIHGWLIRCCALVPLAALSASSDGRAVPGSGVASRSAQIEGLRLHYLTAGHGPTVILLHGYAETSRMWRPLIPRLAENFKVIAPDLPGIGDSEIPKDGLDMKTAAVRVHALARALGVEKARVVGHDIGLMVAYAYAAQYPAEVEKLVLMDAFLPGVEGWRAIYDDPAIWHFRFSGPTPEALVKGRERIYFEHFWNDFAADKRRSIGEGDRAAYAAAYARPGRMRAGWAYFVSFPQTAKDFEELARTKLPMPVLALGGEKANGAALAEQAKAVAVDATAVVLPETGHWVMEERPKETMDALLKFLSR</sequence>
<evidence type="ECO:0000313" key="4">
    <source>
        <dbReference type="Proteomes" id="UP000503640"/>
    </source>
</evidence>
<keyword evidence="4" id="KW-1185">Reference proteome</keyword>
<dbReference type="InterPro" id="IPR000073">
    <property type="entry name" value="AB_hydrolase_1"/>
</dbReference>
<dbReference type="InterPro" id="IPR029058">
    <property type="entry name" value="AB_hydrolase_fold"/>
</dbReference>
<dbReference type="InterPro" id="IPR000639">
    <property type="entry name" value="Epox_hydrolase-like"/>
</dbReference>
<dbReference type="PANTHER" id="PTHR43798:SF33">
    <property type="entry name" value="HYDROLASE, PUTATIVE (AFU_ORTHOLOGUE AFUA_2G14860)-RELATED"/>
    <property type="match status" value="1"/>
</dbReference>
<gene>
    <name evidence="3" type="ORF">AMYX_36020</name>
</gene>
<dbReference type="GO" id="GO:0047372">
    <property type="term" value="F:monoacylglycerol lipase activity"/>
    <property type="evidence" value="ECO:0007669"/>
    <property type="project" value="TreeGrafter"/>
</dbReference>
<keyword evidence="3" id="KW-0378">Hydrolase</keyword>
<dbReference type="PRINTS" id="PR00412">
    <property type="entry name" value="EPOXHYDRLASE"/>
</dbReference>
<feature type="domain" description="AB hydrolase-1" evidence="2">
    <location>
        <begin position="55"/>
        <end position="295"/>
    </location>
</feature>
<feature type="chain" id="PRO_5029829164" evidence="1">
    <location>
        <begin position="22"/>
        <end position="308"/>
    </location>
</feature>
<keyword evidence="1" id="KW-0732">Signal</keyword>
<evidence type="ECO:0000259" key="2">
    <source>
        <dbReference type="Pfam" id="PF00561"/>
    </source>
</evidence>
<comment type="caution">
    <text evidence="3">The sequence shown here is derived from an EMBL/GenBank/DDBJ whole genome shotgun (WGS) entry which is preliminary data.</text>
</comment>
<dbReference type="EMBL" id="BJTG01000009">
    <property type="protein sequence ID" value="GEJ58861.1"/>
    <property type="molecule type" value="Genomic_DNA"/>
</dbReference>
<protein>
    <submittedName>
        <fullName evidence="3">Epoxide hydrolase</fullName>
    </submittedName>
</protein>
<reference evidence="4" key="1">
    <citation type="journal article" date="2020" name="Appl. Environ. Microbiol.">
        <title>Diazotrophic Anaeromyxobacter Isolates from Soils.</title>
        <authorList>
            <person name="Masuda Y."/>
            <person name="Yamanaka H."/>
            <person name="Xu Z.X."/>
            <person name="Shiratori Y."/>
            <person name="Aono T."/>
            <person name="Amachi S."/>
            <person name="Senoo K."/>
            <person name="Itoh H."/>
        </authorList>
    </citation>
    <scope>NUCLEOTIDE SEQUENCE [LARGE SCALE GENOMIC DNA]</scope>
    <source>
        <strain evidence="4">R267</strain>
    </source>
</reference>
<dbReference type="AlphaFoldDB" id="A0A7I9VR85"/>